<keyword evidence="3" id="KW-1185">Reference proteome</keyword>
<dbReference type="Pfam" id="PF02566">
    <property type="entry name" value="OsmC"/>
    <property type="match status" value="1"/>
</dbReference>
<name>A0A927M5S2_9ACTN</name>
<dbReference type="InterPro" id="IPR003718">
    <property type="entry name" value="OsmC/Ohr_fam"/>
</dbReference>
<sequence length="169" mass="18104">MPRTHSYELTVTWTGAGAGGTVNYRDYGRDHQIDADGPPPLLGSADPTFRGDSQRWNPEQLLLTALAQCHMLSYLSLCARGRVVVTAYTDEAVGTMTESGDGGGAFTEVVLRPRVTVATPEMAERAAELHERAHRLCFIASSVNFPVRHEPVIVVADAPTAAPTGRTAG</sequence>
<dbReference type="InterPro" id="IPR036102">
    <property type="entry name" value="OsmC/Ohrsf"/>
</dbReference>
<protein>
    <submittedName>
        <fullName evidence="2">Organic hydroperoxide reductase OsmC/OhrA</fullName>
    </submittedName>
</protein>
<comment type="caution">
    <text evidence="2">The sequence shown here is derived from an EMBL/GenBank/DDBJ whole genome shotgun (WGS) entry which is preliminary data.</text>
</comment>
<dbReference type="AlphaFoldDB" id="A0A927M5S2"/>
<organism evidence="2 3">
    <name type="scientific">Plantactinospora soyae</name>
    <dbReference type="NCBI Taxonomy" id="1544732"/>
    <lineage>
        <taxon>Bacteria</taxon>
        <taxon>Bacillati</taxon>
        <taxon>Actinomycetota</taxon>
        <taxon>Actinomycetes</taxon>
        <taxon>Micromonosporales</taxon>
        <taxon>Micromonosporaceae</taxon>
        <taxon>Plantactinospora</taxon>
    </lineage>
</organism>
<evidence type="ECO:0000256" key="1">
    <source>
        <dbReference type="SAM" id="MobiDB-lite"/>
    </source>
</evidence>
<proteinExistence type="predicted"/>
<feature type="region of interest" description="Disordered" evidence="1">
    <location>
        <begin position="29"/>
        <end position="50"/>
    </location>
</feature>
<dbReference type="PANTHER" id="PTHR42830:SF2">
    <property type="entry name" value="OSMC_OHR FAMILY PROTEIN"/>
    <property type="match status" value="1"/>
</dbReference>
<accession>A0A927M5S2</accession>
<gene>
    <name evidence="2" type="ORF">H4W31_002993</name>
</gene>
<dbReference type="Gene3D" id="3.30.300.20">
    <property type="match status" value="1"/>
</dbReference>
<reference evidence="2" key="1">
    <citation type="submission" date="2020-10" db="EMBL/GenBank/DDBJ databases">
        <title>Sequencing the genomes of 1000 actinobacteria strains.</title>
        <authorList>
            <person name="Klenk H.-P."/>
        </authorList>
    </citation>
    <scope>NUCLEOTIDE SEQUENCE</scope>
    <source>
        <strain evidence="2">DSM 46832</strain>
    </source>
</reference>
<dbReference type="EMBL" id="JADBEB010000001">
    <property type="protein sequence ID" value="MBE1487355.1"/>
    <property type="molecule type" value="Genomic_DNA"/>
</dbReference>
<dbReference type="RefSeq" id="WP_192767212.1">
    <property type="nucleotide sequence ID" value="NZ_JADBEB010000001.1"/>
</dbReference>
<evidence type="ECO:0000313" key="2">
    <source>
        <dbReference type="EMBL" id="MBE1487355.1"/>
    </source>
</evidence>
<dbReference type="InterPro" id="IPR052707">
    <property type="entry name" value="OsmC_Ohr_Peroxiredoxin"/>
</dbReference>
<dbReference type="Proteomes" id="UP000649753">
    <property type="component" value="Unassembled WGS sequence"/>
</dbReference>
<dbReference type="PANTHER" id="PTHR42830">
    <property type="entry name" value="OSMOTICALLY INDUCIBLE FAMILY PROTEIN"/>
    <property type="match status" value="1"/>
</dbReference>
<dbReference type="SUPFAM" id="SSF82784">
    <property type="entry name" value="OsmC-like"/>
    <property type="match status" value="1"/>
</dbReference>
<dbReference type="InterPro" id="IPR015946">
    <property type="entry name" value="KH_dom-like_a/b"/>
</dbReference>
<evidence type="ECO:0000313" key="3">
    <source>
        <dbReference type="Proteomes" id="UP000649753"/>
    </source>
</evidence>